<protein>
    <submittedName>
        <fullName evidence="3">Alpha/beta hydrolase</fullName>
    </submittedName>
</protein>
<name>A0A2S3Z9Z0_9MICO</name>
<feature type="domain" description="AB hydrolase-1" evidence="2">
    <location>
        <begin position="42"/>
        <end position="272"/>
    </location>
</feature>
<organism evidence="3 4">
    <name type="scientific">Cryobacterium zongtaii</name>
    <dbReference type="NCBI Taxonomy" id="1259217"/>
    <lineage>
        <taxon>Bacteria</taxon>
        <taxon>Bacillati</taxon>
        <taxon>Actinomycetota</taxon>
        <taxon>Actinomycetes</taxon>
        <taxon>Micrococcales</taxon>
        <taxon>Microbacteriaceae</taxon>
        <taxon>Cryobacterium</taxon>
    </lineage>
</organism>
<sequence length="282" mass="29295">MTAPFGGLALAPELEHFTVDTAAGPLTAFRVLPAGPRRGVALLVPGFTGSKEDFRLLLPLIAAHGWEAVSYSQRGQADSAAPVGIENYRLEDFAADAITVARFVGDGGPVHLVGHSLGGLVARAALLHSISQAQSLALFTDLTMLCSGPGGRAGVHAANAALVAEQGTLAVWALDHPEGSPLTADDVFVRDRLIASSVDNILGGARILDSTPDTTDAVRASTVPTLVAHGDADDAWPIPSQRLMAEQLGAQYRVIPQAGHLPNLDNPGFTAAMLDDFWASTS</sequence>
<dbReference type="InterPro" id="IPR000073">
    <property type="entry name" value="AB_hydrolase_1"/>
</dbReference>
<evidence type="ECO:0000313" key="4">
    <source>
        <dbReference type="Proteomes" id="UP000237340"/>
    </source>
</evidence>
<dbReference type="EMBL" id="PPXD01000026">
    <property type="protein sequence ID" value="POH62375.1"/>
    <property type="molecule type" value="Genomic_DNA"/>
</dbReference>
<dbReference type="InterPro" id="IPR050266">
    <property type="entry name" value="AB_hydrolase_sf"/>
</dbReference>
<keyword evidence="4" id="KW-1185">Reference proteome</keyword>
<comment type="caution">
    <text evidence="3">The sequence shown here is derived from an EMBL/GenBank/DDBJ whole genome shotgun (WGS) entry which is preliminary data.</text>
</comment>
<dbReference type="InterPro" id="IPR029058">
    <property type="entry name" value="AB_hydrolase_fold"/>
</dbReference>
<dbReference type="GO" id="GO:0016787">
    <property type="term" value="F:hydrolase activity"/>
    <property type="evidence" value="ECO:0007669"/>
    <property type="project" value="UniProtKB-KW"/>
</dbReference>
<dbReference type="RefSeq" id="WP_103461551.1">
    <property type="nucleotide sequence ID" value="NZ_PPXD01000026.1"/>
</dbReference>
<evidence type="ECO:0000259" key="2">
    <source>
        <dbReference type="Pfam" id="PF12697"/>
    </source>
</evidence>
<dbReference type="SUPFAM" id="SSF53474">
    <property type="entry name" value="alpha/beta-Hydrolases"/>
    <property type="match status" value="1"/>
</dbReference>
<evidence type="ECO:0000256" key="1">
    <source>
        <dbReference type="ARBA" id="ARBA00022801"/>
    </source>
</evidence>
<proteinExistence type="predicted"/>
<dbReference type="GO" id="GO:0016020">
    <property type="term" value="C:membrane"/>
    <property type="evidence" value="ECO:0007669"/>
    <property type="project" value="TreeGrafter"/>
</dbReference>
<dbReference type="PANTHER" id="PTHR43798:SF31">
    <property type="entry name" value="AB HYDROLASE SUPERFAMILY PROTEIN YCLE"/>
    <property type="match status" value="1"/>
</dbReference>
<dbReference type="AlphaFoldDB" id="A0A2S3Z9Z0"/>
<accession>A0A2S3Z9Z0</accession>
<dbReference type="Pfam" id="PF12697">
    <property type="entry name" value="Abhydrolase_6"/>
    <property type="match status" value="1"/>
</dbReference>
<dbReference type="PANTHER" id="PTHR43798">
    <property type="entry name" value="MONOACYLGLYCEROL LIPASE"/>
    <property type="match status" value="1"/>
</dbReference>
<keyword evidence="1 3" id="KW-0378">Hydrolase</keyword>
<reference evidence="3 4" key="1">
    <citation type="submission" date="2018-01" db="EMBL/GenBank/DDBJ databases">
        <title>Cryobacterium sp. nov., from glaciers in China.</title>
        <authorList>
            <person name="Liu Q."/>
            <person name="Xin Y.-H."/>
        </authorList>
    </citation>
    <scope>NUCLEOTIDE SEQUENCE [LARGE SCALE GENOMIC DNA]</scope>
    <source>
        <strain evidence="3 4">TMN-42</strain>
    </source>
</reference>
<dbReference type="Gene3D" id="3.40.50.1820">
    <property type="entry name" value="alpha/beta hydrolase"/>
    <property type="match status" value="1"/>
</dbReference>
<dbReference type="Proteomes" id="UP000237340">
    <property type="component" value="Unassembled WGS sequence"/>
</dbReference>
<gene>
    <name evidence="3" type="ORF">C3B61_16000</name>
</gene>
<evidence type="ECO:0000313" key="3">
    <source>
        <dbReference type="EMBL" id="POH62375.1"/>
    </source>
</evidence>